<keyword evidence="1" id="KW-1133">Transmembrane helix</keyword>
<dbReference type="AlphaFoldDB" id="H5T9P9"/>
<proteinExistence type="predicted"/>
<reference evidence="2 3" key="2">
    <citation type="journal article" date="2017" name="Antonie Van Leeuwenhoek">
        <title>Rhizobium rhizosphaerae sp. nov., a novel species isolated from rice rhizosphere.</title>
        <authorList>
            <person name="Zhao J.J."/>
            <person name="Zhang J."/>
            <person name="Zhang R.J."/>
            <person name="Zhang C.W."/>
            <person name="Yin H.Q."/>
            <person name="Zhang X.X."/>
        </authorList>
    </citation>
    <scope>NUCLEOTIDE SEQUENCE [LARGE SCALE GENOMIC DNA]</scope>
    <source>
        <strain evidence="2 3">ACAM 611</strain>
    </source>
</reference>
<comment type="caution">
    <text evidence="2">The sequence shown here is derived from an EMBL/GenBank/DDBJ whole genome shotgun (WGS) entry which is preliminary data.</text>
</comment>
<feature type="transmembrane region" description="Helical" evidence="1">
    <location>
        <begin position="18"/>
        <end position="38"/>
    </location>
</feature>
<reference evidence="2 3" key="1">
    <citation type="journal article" date="2012" name="J. Bacteriol.">
        <title>Genome sequence of proteorhodopsin-containing sea ice bacterium Glaciecola punicea ACAM 611T.</title>
        <authorList>
            <person name="Qin Q.-L."/>
            <person name="Xie B.-B."/>
            <person name="Shu Y.-L."/>
            <person name="Rong J.-C."/>
            <person name="Zhao D.-L."/>
            <person name="Zhang X.-Y."/>
            <person name="Chen X.-L."/>
            <person name="Zhou B.-C."/>
            <person name="Zhanga Y.-Z."/>
        </authorList>
    </citation>
    <scope>NUCLEOTIDE SEQUENCE [LARGE SCALE GENOMIC DNA]</scope>
    <source>
        <strain evidence="2 3">ACAM 611</strain>
    </source>
</reference>
<evidence type="ECO:0000313" key="3">
    <source>
        <dbReference type="Proteomes" id="UP000053586"/>
    </source>
</evidence>
<organism evidence="2 3">
    <name type="scientific">Glaciecola punicea ACAM 611</name>
    <dbReference type="NCBI Taxonomy" id="1121923"/>
    <lineage>
        <taxon>Bacteria</taxon>
        <taxon>Pseudomonadati</taxon>
        <taxon>Pseudomonadota</taxon>
        <taxon>Gammaproteobacteria</taxon>
        <taxon>Alteromonadales</taxon>
        <taxon>Alteromonadaceae</taxon>
        <taxon>Glaciecola</taxon>
    </lineage>
</organism>
<keyword evidence="1" id="KW-0472">Membrane</keyword>
<evidence type="ECO:0000313" key="2">
    <source>
        <dbReference type="EMBL" id="GAB55026.1"/>
    </source>
</evidence>
<gene>
    <name evidence="2" type="ORF">GPUN_0894</name>
</gene>
<evidence type="ECO:0000256" key="1">
    <source>
        <dbReference type="SAM" id="Phobius"/>
    </source>
</evidence>
<keyword evidence="3" id="KW-1185">Reference proteome</keyword>
<keyword evidence="1" id="KW-0812">Transmembrane</keyword>
<dbReference type="Proteomes" id="UP000053586">
    <property type="component" value="Unassembled WGS sequence"/>
</dbReference>
<dbReference type="EMBL" id="BAET01000007">
    <property type="protein sequence ID" value="GAB55026.1"/>
    <property type="molecule type" value="Genomic_DNA"/>
</dbReference>
<feature type="transmembrane region" description="Helical" evidence="1">
    <location>
        <begin position="44"/>
        <end position="67"/>
    </location>
</feature>
<accession>H5T9P9</accession>
<sequence>MDELFLLLKNIVLLPFRALWNLLVTIFLVTAFILWFGFIFGSVIAVILILIFAPDLFLLPLVIVAMYTKIWE</sequence>
<name>H5T9P9_9ALTE</name>
<protein>
    <submittedName>
        <fullName evidence="2">Uncharacterized protein</fullName>
    </submittedName>
</protein>